<dbReference type="InterPro" id="IPR001789">
    <property type="entry name" value="Sig_transdc_resp-reg_receiver"/>
</dbReference>
<keyword evidence="2 8" id="KW-0597">Phosphoprotein</keyword>
<dbReference type="PANTHER" id="PTHR48111:SF22">
    <property type="entry name" value="REGULATOR OF RPOS"/>
    <property type="match status" value="1"/>
</dbReference>
<dbReference type="Gene3D" id="1.10.10.10">
    <property type="entry name" value="Winged helix-like DNA-binding domain superfamily/Winged helix DNA-binding domain"/>
    <property type="match status" value="1"/>
</dbReference>
<comment type="caution">
    <text evidence="12">The sequence shown here is derived from an EMBL/GenBank/DDBJ whole genome shotgun (WGS) entry which is preliminary data.</text>
</comment>
<gene>
    <name evidence="12" type="ORF">HMPREF9460_00711</name>
</gene>
<dbReference type="FunFam" id="3.40.50.2300:FF:000001">
    <property type="entry name" value="DNA-binding response regulator PhoB"/>
    <property type="match status" value="1"/>
</dbReference>
<dbReference type="GO" id="GO:0006355">
    <property type="term" value="P:regulation of DNA-templated transcription"/>
    <property type="evidence" value="ECO:0007669"/>
    <property type="project" value="InterPro"/>
</dbReference>
<accession>A0A096CPX4</accession>
<dbReference type="EMBL" id="ADLO01000027">
    <property type="protein sequence ID" value="KGF56812.1"/>
    <property type="molecule type" value="Genomic_DNA"/>
</dbReference>
<dbReference type="AlphaFoldDB" id="A0A096CPX4"/>
<evidence type="ECO:0000256" key="6">
    <source>
        <dbReference type="ARBA" id="ARBA00023163"/>
    </source>
</evidence>
<evidence type="ECO:0000256" key="4">
    <source>
        <dbReference type="ARBA" id="ARBA00023015"/>
    </source>
</evidence>
<dbReference type="GO" id="GO:0005829">
    <property type="term" value="C:cytosol"/>
    <property type="evidence" value="ECO:0007669"/>
    <property type="project" value="TreeGrafter"/>
</dbReference>
<evidence type="ECO:0000256" key="5">
    <source>
        <dbReference type="ARBA" id="ARBA00023125"/>
    </source>
</evidence>
<dbReference type="SMART" id="SM00862">
    <property type="entry name" value="Trans_reg_C"/>
    <property type="match status" value="1"/>
</dbReference>
<comment type="function">
    <text evidence="7">May play the central regulatory role in sporulation. It may be an element of the effector pathway responsible for the activation of sporulation genes in response to nutritional stress. Spo0A may act in concert with spo0H (a sigma factor) to control the expression of some genes that are critical to the sporulation process.</text>
</comment>
<dbReference type="GO" id="GO:0032993">
    <property type="term" value="C:protein-DNA complex"/>
    <property type="evidence" value="ECO:0007669"/>
    <property type="project" value="TreeGrafter"/>
</dbReference>
<keyword evidence="3" id="KW-0902">Two-component regulatory system</keyword>
<evidence type="ECO:0000313" key="12">
    <source>
        <dbReference type="EMBL" id="KGF56812.1"/>
    </source>
</evidence>
<dbReference type="Pfam" id="PF00072">
    <property type="entry name" value="Response_reg"/>
    <property type="match status" value="1"/>
</dbReference>
<keyword evidence="5 9" id="KW-0238">DNA-binding</keyword>
<dbReference type="InterPro" id="IPR011006">
    <property type="entry name" value="CheY-like_superfamily"/>
</dbReference>
<dbReference type="PATRIC" id="fig|742738.3.peg.743"/>
<dbReference type="FunFam" id="1.10.10.10:FF:000005">
    <property type="entry name" value="Two-component system response regulator"/>
    <property type="match status" value="1"/>
</dbReference>
<dbReference type="Pfam" id="PF00486">
    <property type="entry name" value="Trans_reg_C"/>
    <property type="match status" value="1"/>
</dbReference>
<dbReference type="InterPro" id="IPR039420">
    <property type="entry name" value="WalR-like"/>
</dbReference>
<evidence type="ECO:0000256" key="3">
    <source>
        <dbReference type="ARBA" id="ARBA00023012"/>
    </source>
</evidence>
<sequence>MAERILLVEDEEKLARMVELELQYEGYEVEKAFDGRAGLDRALSGEFDLVLLDIMLPALSGMEVLRRLRRESAMPVIMLTARDTVVDKVSGLDMGADDYITKPFAIEELLARIRAALRKRPAQAAEPPRSLLTAGPLTMDTDRHEVSVNGEGVELTRREFDLLRYLLENKERVISRESLLDHVWGFDFVGETNAVDVYIRFLRAKIDEHFGIKLIHTVRGVGYVIREEGQ</sequence>
<dbReference type="SUPFAM" id="SSF46894">
    <property type="entry name" value="C-terminal effector domain of the bipartite response regulators"/>
    <property type="match status" value="1"/>
</dbReference>
<protein>
    <recommendedName>
        <fullName evidence="1">Stage 0 sporulation protein A homolog</fullName>
    </recommendedName>
</protein>
<dbReference type="PROSITE" id="PS50110">
    <property type="entry name" value="RESPONSE_REGULATORY"/>
    <property type="match status" value="1"/>
</dbReference>
<organism evidence="12 13">
    <name type="scientific">Flavonifractor plautii 1_3_50AFAA</name>
    <dbReference type="NCBI Taxonomy" id="742738"/>
    <lineage>
        <taxon>Bacteria</taxon>
        <taxon>Bacillati</taxon>
        <taxon>Bacillota</taxon>
        <taxon>Clostridia</taxon>
        <taxon>Eubacteriales</taxon>
        <taxon>Oscillospiraceae</taxon>
        <taxon>Flavonifractor</taxon>
    </lineage>
</organism>
<dbReference type="GO" id="GO:0000976">
    <property type="term" value="F:transcription cis-regulatory region binding"/>
    <property type="evidence" value="ECO:0007669"/>
    <property type="project" value="TreeGrafter"/>
</dbReference>
<dbReference type="InterPro" id="IPR001867">
    <property type="entry name" value="OmpR/PhoB-type_DNA-bd"/>
</dbReference>
<dbReference type="GO" id="GO:0000156">
    <property type="term" value="F:phosphorelay response regulator activity"/>
    <property type="evidence" value="ECO:0007669"/>
    <property type="project" value="TreeGrafter"/>
</dbReference>
<keyword evidence="13" id="KW-1185">Reference proteome</keyword>
<dbReference type="Proteomes" id="UP000029585">
    <property type="component" value="Unassembled WGS sequence"/>
</dbReference>
<dbReference type="SUPFAM" id="SSF52172">
    <property type="entry name" value="CheY-like"/>
    <property type="match status" value="1"/>
</dbReference>
<feature type="modified residue" description="4-aspartylphosphate" evidence="8">
    <location>
        <position position="53"/>
    </location>
</feature>
<dbReference type="Gene3D" id="3.40.50.2300">
    <property type="match status" value="1"/>
</dbReference>
<dbReference type="HOGENOM" id="CLU_000445_30_1_9"/>
<evidence type="ECO:0000256" key="7">
    <source>
        <dbReference type="ARBA" id="ARBA00024867"/>
    </source>
</evidence>
<keyword evidence="6" id="KW-0804">Transcription</keyword>
<name>A0A096CPX4_FLAPL</name>
<dbReference type="GeneID" id="63972145"/>
<dbReference type="PROSITE" id="PS51755">
    <property type="entry name" value="OMPR_PHOB"/>
    <property type="match status" value="1"/>
</dbReference>
<dbReference type="CDD" id="cd00383">
    <property type="entry name" value="trans_reg_C"/>
    <property type="match status" value="1"/>
</dbReference>
<dbReference type="InterPro" id="IPR016032">
    <property type="entry name" value="Sig_transdc_resp-reg_C-effctor"/>
</dbReference>
<evidence type="ECO:0000256" key="9">
    <source>
        <dbReference type="PROSITE-ProRule" id="PRU01091"/>
    </source>
</evidence>
<dbReference type="Gene3D" id="6.10.250.690">
    <property type="match status" value="1"/>
</dbReference>
<evidence type="ECO:0000256" key="1">
    <source>
        <dbReference type="ARBA" id="ARBA00018672"/>
    </source>
</evidence>
<feature type="domain" description="Response regulatory" evidence="10">
    <location>
        <begin position="4"/>
        <end position="117"/>
    </location>
</feature>
<feature type="domain" description="OmpR/PhoB-type" evidence="11">
    <location>
        <begin position="129"/>
        <end position="227"/>
    </location>
</feature>
<dbReference type="SMART" id="SM00448">
    <property type="entry name" value="REC"/>
    <property type="match status" value="1"/>
</dbReference>
<feature type="DNA-binding region" description="OmpR/PhoB-type" evidence="9">
    <location>
        <begin position="129"/>
        <end position="227"/>
    </location>
</feature>
<evidence type="ECO:0000259" key="10">
    <source>
        <dbReference type="PROSITE" id="PS50110"/>
    </source>
</evidence>
<keyword evidence="4" id="KW-0805">Transcription regulation</keyword>
<dbReference type="PANTHER" id="PTHR48111">
    <property type="entry name" value="REGULATOR OF RPOS"/>
    <property type="match status" value="1"/>
</dbReference>
<dbReference type="eggNOG" id="COG0745">
    <property type="taxonomic scope" value="Bacteria"/>
</dbReference>
<evidence type="ECO:0000313" key="13">
    <source>
        <dbReference type="Proteomes" id="UP000029585"/>
    </source>
</evidence>
<evidence type="ECO:0000259" key="11">
    <source>
        <dbReference type="PROSITE" id="PS51755"/>
    </source>
</evidence>
<dbReference type="RefSeq" id="WP_007490022.1">
    <property type="nucleotide sequence ID" value="NZ_KN174161.1"/>
</dbReference>
<evidence type="ECO:0000256" key="8">
    <source>
        <dbReference type="PROSITE-ProRule" id="PRU00169"/>
    </source>
</evidence>
<reference evidence="12 13" key="1">
    <citation type="submission" date="2011-08" db="EMBL/GenBank/DDBJ databases">
        <title>The Genome Sequence of Clostridium orbiscindens 1_3_50AFAA.</title>
        <authorList>
            <consortium name="The Broad Institute Genome Sequencing Platform"/>
            <person name="Earl A."/>
            <person name="Ward D."/>
            <person name="Feldgarden M."/>
            <person name="Gevers D."/>
            <person name="Daigneault M."/>
            <person name="Strauss J."/>
            <person name="Allen-Vercoe E."/>
            <person name="Young S.K."/>
            <person name="Zeng Q."/>
            <person name="Gargeya S."/>
            <person name="Fitzgerald M."/>
            <person name="Haas B."/>
            <person name="Abouelleil A."/>
            <person name="Alvarado L."/>
            <person name="Arachchi H.M."/>
            <person name="Berlin A."/>
            <person name="Brown A."/>
            <person name="Chapman S.B."/>
            <person name="Chen Z."/>
            <person name="Dunbar C."/>
            <person name="Freedman E."/>
            <person name="Gearin G."/>
            <person name="Gellesch M."/>
            <person name="Goldberg J."/>
            <person name="Griggs A."/>
            <person name="Gujja S."/>
            <person name="Heiman D."/>
            <person name="Howarth C."/>
            <person name="Larson L."/>
            <person name="Lui A."/>
            <person name="MacDonald P.J.P."/>
            <person name="Montmayeur A."/>
            <person name="Murphy C."/>
            <person name="Neiman D."/>
            <person name="Pearson M."/>
            <person name="Priest M."/>
            <person name="Roberts A."/>
            <person name="Saif S."/>
            <person name="Shea T."/>
            <person name="Shenoy N."/>
            <person name="Sisk P."/>
            <person name="Stolte C."/>
            <person name="Sykes S."/>
            <person name="Wortman J."/>
            <person name="Nusbaum C."/>
            <person name="Birren B."/>
        </authorList>
    </citation>
    <scope>NUCLEOTIDE SEQUENCE [LARGE SCALE GENOMIC DNA]</scope>
    <source>
        <strain evidence="12 13">1_3_50AFAA</strain>
    </source>
</reference>
<evidence type="ECO:0000256" key="2">
    <source>
        <dbReference type="ARBA" id="ARBA00022553"/>
    </source>
</evidence>
<dbReference type="InterPro" id="IPR036388">
    <property type="entry name" value="WH-like_DNA-bd_sf"/>
</dbReference>
<proteinExistence type="predicted"/>